<accession>X1MR61</accession>
<dbReference type="EMBL" id="BARV01004307">
    <property type="protein sequence ID" value="GAI17180.1"/>
    <property type="molecule type" value="Genomic_DNA"/>
</dbReference>
<organism evidence="1">
    <name type="scientific">marine sediment metagenome</name>
    <dbReference type="NCBI Taxonomy" id="412755"/>
    <lineage>
        <taxon>unclassified sequences</taxon>
        <taxon>metagenomes</taxon>
        <taxon>ecological metagenomes</taxon>
    </lineage>
</organism>
<name>X1MR61_9ZZZZ</name>
<gene>
    <name evidence="1" type="ORF">S06H3_09662</name>
</gene>
<proteinExistence type="predicted"/>
<feature type="non-terminal residue" evidence="1">
    <location>
        <position position="209"/>
    </location>
</feature>
<dbReference type="AlphaFoldDB" id="X1MR61"/>
<sequence length="209" mass="22262">MLNTGTLDASANGNTVNYYKAGDQLIKTPTANTYYNLTLSGTDIKTLTDNIIIDGNLTISGVTFNVDMYNISIRGNWINAGVFEEQTALVTFDGNASQTITNALGETFYNLTINKSAGNLILNDNITISDTLTMTTGNVNTGANIITLGTSTANPGTLIYNSGTVIGKFERWITTTAYPYLFPIGTESNYRSARATFSNITGAGGSIIS</sequence>
<evidence type="ECO:0000313" key="1">
    <source>
        <dbReference type="EMBL" id="GAI17180.1"/>
    </source>
</evidence>
<comment type="caution">
    <text evidence="1">The sequence shown here is derived from an EMBL/GenBank/DDBJ whole genome shotgun (WGS) entry which is preliminary data.</text>
</comment>
<protein>
    <submittedName>
        <fullName evidence="1">Uncharacterized protein</fullName>
    </submittedName>
</protein>
<reference evidence="1" key="1">
    <citation type="journal article" date="2014" name="Front. Microbiol.">
        <title>High frequency of phylogenetically diverse reductive dehalogenase-homologous genes in deep subseafloor sedimentary metagenomes.</title>
        <authorList>
            <person name="Kawai M."/>
            <person name="Futagami T."/>
            <person name="Toyoda A."/>
            <person name="Takaki Y."/>
            <person name="Nishi S."/>
            <person name="Hori S."/>
            <person name="Arai W."/>
            <person name="Tsubouchi T."/>
            <person name="Morono Y."/>
            <person name="Uchiyama I."/>
            <person name="Ito T."/>
            <person name="Fujiyama A."/>
            <person name="Inagaki F."/>
            <person name="Takami H."/>
        </authorList>
    </citation>
    <scope>NUCLEOTIDE SEQUENCE</scope>
    <source>
        <strain evidence="1">Expedition CK06-06</strain>
    </source>
</reference>